<organism evidence="2 3">
    <name type="scientific">Cirrhinus mrigala</name>
    <name type="common">Mrigala</name>
    <dbReference type="NCBI Taxonomy" id="683832"/>
    <lineage>
        <taxon>Eukaryota</taxon>
        <taxon>Metazoa</taxon>
        <taxon>Chordata</taxon>
        <taxon>Craniata</taxon>
        <taxon>Vertebrata</taxon>
        <taxon>Euteleostomi</taxon>
        <taxon>Actinopterygii</taxon>
        <taxon>Neopterygii</taxon>
        <taxon>Teleostei</taxon>
        <taxon>Ostariophysi</taxon>
        <taxon>Cypriniformes</taxon>
        <taxon>Cyprinidae</taxon>
        <taxon>Labeoninae</taxon>
        <taxon>Labeonini</taxon>
        <taxon>Cirrhinus</taxon>
    </lineage>
</organism>
<dbReference type="EMBL" id="JAMKFB020000012">
    <property type="protein sequence ID" value="KAL0179804.1"/>
    <property type="molecule type" value="Genomic_DNA"/>
</dbReference>
<evidence type="ECO:0000313" key="3">
    <source>
        <dbReference type="Proteomes" id="UP001529510"/>
    </source>
</evidence>
<dbReference type="PANTHER" id="PTHR12881:SF13">
    <property type="entry name" value="MEDIATOR OF RNA POLYMERASE II TRANSCRIPTION SUBUNIT 1"/>
    <property type="match status" value="1"/>
</dbReference>
<gene>
    <name evidence="2" type="ORF">M9458_025246</name>
</gene>
<sequence length="177" mass="19795">MRSQHSGHKASPLFSGSTPKHDRSSPSHSRSPGYTPINPDSESESGSSSIAEKSHQNSPSSDDDQTMRPHQPMQDYMSSISIGQSEKHKKHKKEKKKQKERERDRDREKEKKKSTMSCGPSSHPVKTDGWSRSPISSETSMSLLSSERSSRPSPVYLHTEDDDLMDSALTGNLEPFK</sequence>
<name>A0ABD0Q0L5_CIRMR</name>
<dbReference type="PANTHER" id="PTHR12881">
    <property type="entry name" value="MEDIATOR OF RNA POLYMERASE II TRANSCRIPTION SUBUNIT 1"/>
    <property type="match status" value="1"/>
</dbReference>
<keyword evidence="3" id="KW-1185">Reference proteome</keyword>
<feature type="compositionally biased region" description="Basic residues" evidence="1">
    <location>
        <begin position="87"/>
        <end position="96"/>
    </location>
</feature>
<comment type="caution">
    <text evidence="2">The sequence shown here is derived from an EMBL/GenBank/DDBJ whole genome shotgun (WGS) entry which is preliminary data.</text>
</comment>
<feature type="compositionally biased region" description="Basic and acidic residues" evidence="1">
    <location>
        <begin position="97"/>
        <end position="113"/>
    </location>
</feature>
<dbReference type="Proteomes" id="UP001529510">
    <property type="component" value="Unassembled WGS sequence"/>
</dbReference>
<feature type="region of interest" description="Disordered" evidence="1">
    <location>
        <begin position="1"/>
        <end position="177"/>
    </location>
</feature>
<reference evidence="2 3" key="1">
    <citation type="submission" date="2024-05" db="EMBL/GenBank/DDBJ databases">
        <title>Genome sequencing and assembly of Indian major carp, Cirrhinus mrigala (Hamilton, 1822).</title>
        <authorList>
            <person name="Mohindra V."/>
            <person name="Chowdhury L.M."/>
            <person name="Lal K."/>
            <person name="Jena J.K."/>
        </authorList>
    </citation>
    <scope>NUCLEOTIDE SEQUENCE [LARGE SCALE GENOMIC DNA]</scope>
    <source>
        <strain evidence="2">CM1030</strain>
        <tissue evidence="2">Blood</tissue>
    </source>
</reference>
<proteinExistence type="predicted"/>
<evidence type="ECO:0000313" key="2">
    <source>
        <dbReference type="EMBL" id="KAL0179804.1"/>
    </source>
</evidence>
<evidence type="ECO:0000256" key="1">
    <source>
        <dbReference type="SAM" id="MobiDB-lite"/>
    </source>
</evidence>
<protein>
    <submittedName>
        <fullName evidence="2">Uncharacterized protein</fullName>
    </submittedName>
</protein>
<dbReference type="AlphaFoldDB" id="A0ABD0Q0L5"/>
<accession>A0ABD0Q0L5</accession>
<dbReference type="InterPro" id="IPR051999">
    <property type="entry name" value="Mediator_complex_subunit_1"/>
</dbReference>
<feature type="compositionally biased region" description="Low complexity" evidence="1">
    <location>
        <begin position="133"/>
        <end position="153"/>
    </location>
</feature>